<organism evidence="3 4">
    <name type="scientific">Streptomyces viridochromogenes Tue57</name>
    <dbReference type="NCBI Taxonomy" id="1160705"/>
    <lineage>
        <taxon>Bacteria</taxon>
        <taxon>Bacillati</taxon>
        <taxon>Actinomycetota</taxon>
        <taxon>Actinomycetes</taxon>
        <taxon>Kitasatosporales</taxon>
        <taxon>Streptomycetaceae</taxon>
        <taxon>Streptomyces</taxon>
    </lineage>
</organism>
<protein>
    <recommendedName>
        <fullName evidence="5">Secreted protein</fullName>
    </recommendedName>
</protein>
<dbReference type="Pfam" id="PF19871">
    <property type="entry name" value="DUF6344"/>
    <property type="match status" value="1"/>
</dbReference>
<comment type="caution">
    <text evidence="3">The sequence shown here is derived from an EMBL/GenBank/DDBJ whole genome shotgun (WGS) entry which is preliminary data.</text>
</comment>
<dbReference type="InterPro" id="IPR045925">
    <property type="entry name" value="DUF6344"/>
</dbReference>
<gene>
    <name evidence="3" type="ORF">STVIR_4361</name>
</gene>
<evidence type="ECO:0008006" key="5">
    <source>
        <dbReference type="Google" id="ProtNLM"/>
    </source>
</evidence>
<reference evidence="3 4" key="1">
    <citation type="journal article" date="2013" name="Genome Announc.">
        <title>Draft Genome Sequence of Streptomyces viridochromogenes Strain Tu57, Producer of Avilamycin.</title>
        <authorList>
            <person name="Gruning B.A."/>
            <person name="Erxleben A."/>
            <person name="Hahnlein A."/>
            <person name="Gunther S."/>
        </authorList>
    </citation>
    <scope>NUCLEOTIDE SEQUENCE [LARGE SCALE GENOMIC DNA]</scope>
    <source>
        <strain evidence="3 4">Tue57</strain>
    </source>
</reference>
<dbReference type="RefSeq" id="WP_003999698.1">
    <property type="nucleotide sequence ID" value="NZ_AMLP01000130.1"/>
</dbReference>
<evidence type="ECO:0000256" key="1">
    <source>
        <dbReference type="SAM" id="MobiDB-lite"/>
    </source>
</evidence>
<keyword evidence="2" id="KW-0732">Signal</keyword>
<feature type="signal peptide" evidence="2">
    <location>
        <begin position="1"/>
        <end position="33"/>
    </location>
</feature>
<evidence type="ECO:0000313" key="4">
    <source>
        <dbReference type="Proteomes" id="UP000011205"/>
    </source>
</evidence>
<proteinExistence type="predicted"/>
<evidence type="ECO:0000256" key="2">
    <source>
        <dbReference type="SAM" id="SignalP"/>
    </source>
</evidence>
<feature type="region of interest" description="Disordered" evidence="1">
    <location>
        <begin position="37"/>
        <end position="57"/>
    </location>
</feature>
<feature type="region of interest" description="Disordered" evidence="1">
    <location>
        <begin position="81"/>
        <end position="129"/>
    </location>
</feature>
<dbReference type="Proteomes" id="UP000011205">
    <property type="component" value="Unassembled WGS sequence"/>
</dbReference>
<feature type="chain" id="PRO_5003995774" description="Secreted protein" evidence="2">
    <location>
        <begin position="34"/>
        <end position="129"/>
    </location>
</feature>
<dbReference type="AlphaFoldDB" id="L8PF22"/>
<accession>L8PF22</accession>
<dbReference type="EMBL" id="AMLP01000130">
    <property type="protein sequence ID" value="ELS54658.1"/>
    <property type="molecule type" value="Genomic_DNA"/>
</dbReference>
<name>L8PF22_STRVR</name>
<sequence>MTRNKVMNLWTTIVTAFLALCTTLGFLTPTAAAAVPHTGAARNSDSDDGDRSAQLTAPVPAMAHWAWSYTRSLPPTMKQRIRAEAHGKTPGCRHRPLTDTEAEEATSASAPGECLSAASPAQPLVPHQR</sequence>
<dbReference type="PATRIC" id="fig|1160705.3.peg.4315"/>
<evidence type="ECO:0000313" key="3">
    <source>
        <dbReference type="EMBL" id="ELS54658.1"/>
    </source>
</evidence>